<dbReference type="CDD" id="cd03801">
    <property type="entry name" value="GT4_PimA-like"/>
    <property type="match status" value="1"/>
</dbReference>
<dbReference type="AlphaFoldDB" id="C4FLH0"/>
<dbReference type="OrthoDB" id="3199616at2"/>
<evidence type="ECO:0000259" key="2">
    <source>
        <dbReference type="Pfam" id="PF00534"/>
    </source>
</evidence>
<dbReference type="PANTHER" id="PTHR46401:SF2">
    <property type="entry name" value="GLYCOSYLTRANSFERASE WBBK-RELATED"/>
    <property type="match status" value="1"/>
</dbReference>
<gene>
    <name evidence="4" type="ORF">SULYE_1424</name>
</gene>
<feature type="domain" description="Glycosyltransferase subfamily 4-like N-terminal" evidence="3">
    <location>
        <begin position="18"/>
        <end position="173"/>
    </location>
</feature>
<dbReference type="EMBL" id="ABZS01000155">
    <property type="protein sequence ID" value="EEP60077.1"/>
    <property type="molecule type" value="Genomic_DNA"/>
</dbReference>
<dbReference type="GO" id="GO:0016757">
    <property type="term" value="F:glycosyltransferase activity"/>
    <property type="evidence" value="ECO:0007669"/>
    <property type="project" value="UniProtKB-KW"/>
</dbReference>
<dbReference type="PANTHER" id="PTHR46401">
    <property type="entry name" value="GLYCOSYLTRANSFERASE WBBK-RELATED"/>
    <property type="match status" value="1"/>
</dbReference>
<evidence type="ECO:0000313" key="4">
    <source>
        <dbReference type="EMBL" id="EEP60077.1"/>
    </source>
</evidence>
<feature type="domain" description="Glycosyl transferase family 1" evidence="2">
    <location>
        <begin position="186"/>
        <end position="326"/>
    </location>
</feature>
<dbReference type="Pfam" id="PF13439">
    <property type="entry name" value="Glyco_transf_4"/>
    <property type="match status" value="1"/>
</dbReference>
<dbReference type="InterPro" id="IPR001296">
    <property type="entry name" value="Glyco_trans_1"/>
</dbReference>
<comment type="caution">
    <text evidence="4">The sequence shown here is derived from an EMBL/GenBank/DDBJ whole genome shotgun (WGS) entry which is preliminary data.</text>
</comment>
<evidence type="ECO:0000256" key="1">
    <source>
        <dbReference type="ARBA" id="ARBA00022679"/>
    </source>
</evidence>
<evidence type="ECO:0000259" key="3">
    <source>
        <dbReference type="Pfam" id="PF13439"/>
    </source>
</evidence>
<accession>C4FLH0</accession>
<dbReference type="RefSeq" id="WP_007547763.1">
    <property type="nucleotide sequence ID" value="NZ_ABZS01000155.1"/>
</dbReference>
<evidence type="ECO:0000313" key="5">
    <source>
        <dbReference type="Proteomes" id="UP000005540"/>
    </source>
</evidence>
<keyword evidence="5" id="KW-1185">Reference proteome</keyword>
<dbReference type="Proteomes" id="UP000005540">
    <property type="component" value="Unassembled WGS sequence"/>
</dbReference>
<proteinExistence type="predicted"/>
<organism evidence="4 5">
    <name type="scientific">Sulfurihydrogenibium yellowstonense SS-5</name>
    <dbReference type="NCBI Taxonomy" id="432331"/>
    <lineage>
        <taxon>Bacteria</taxon>
        <taxon>Pseudomonadati</taxon>
        <taxon>Aquificota</taxon>
        <taxon>Aquificia</taxon>
        <taxon>Aquificales</taxon>
        <taxon>Hydrogenothermaceae</taxon>
        <taxon>Sulfurihydrogenibium</taxon>
    </lineage>
</organism>
<dbReference type="Pfam" id="PF00534">
    <property type="entry name" value="Glycos_transf_1"/>
    <property type="match status" value="1"/>
</dbReference>
<sequence length="353" mass="41137">MKILHFIYDHIKNPWVGGGGAVRVYEIYKRLSEEGHKITVISGNFPKAEDYKVNESFEYRFIGSDKNYILSTFSYAFKAYKFLRENFKDYDVIIEDFAPWNPIFAYKLQDKKPVILQIHHKTGINILKRYNIFGLPFLFIENYYPKRFKNIISVSAQTLEKFNVKGKIIPNGIQFTLDEKDLNVGNYILYVGRIDFFNKGLDLLINADIKYPVVIAGKGKDEDKLKNLKSNYKYIGFVDEKTKLDLIKNAKFLVMPSRFEGQGIVALESASMGKPVIVSDIPELRYVVENGFGISFKNEDIEDFKEKISYLWNNEDLILKMGKKGIEYAKKFTWDKIASKFEDYLLRVLSYYA</sequence>
<dbReference type="SUPFAM" id="SSF53756">
    <property type="entry name" value="UDP-Glycosyltransferase/glycogen phosphorylase"/>
    <property type="match status" value="1"/>
</dbReference>
<keyword evidence="1 4" id="KW-0808">Transferase</keyword>
<keyword evidence="4" id="KW-0328">Glycosyltransferase</keyword>
<name>C4FLH0_9AQUI</name>
<dbReference type="Gene3D" id="3.40.50.2000">
    <property type="entry name" value="Glycogen Phosphorylase B"/>
    <property type="match status" value="2"/>
</dbReference>
<reference evidence="4 5" key="1">
    <citation type="submission" date="2009-04" db="EMBL/GenBank/DDBJ databases">
        <authorList>
            <person name="Reysenbach A.-L."/>
            <person name="Heidelberg J.F."/>
            <person name="Nelson W.C."/>
        </authorList>
    </citation>
    <scope>NUCLEOTIDE SEQUENCE [LARGE SCALE GENOMIC DNA]</scope>
    <source>
        <strain evidence="4 5">SS-5</strain>
    </source>
</reference>
<dbReference type="InterPro" id="IPR028098">
    <property type="entry name" value="Glyco_trans_4-like_N"/>
</dbReference>
<protein>
    <submittedName>
        <fullName evidence="4">Glycosyl transferase, group 1 family</fullName>
        <ecNumber evidence="4">2.4.-.-</ecNumber>
    </submittedName>
</protein>
<dbReference type="EC" id="2.4.-.-" evidence="4"/>